<proteinExistence type="predicted"/>
<protein>
    <submittedName>
        <fullName evidence="1">Uncharacterized protein</fullName>
    </submittedName>
</protein>
<evidence type="ECO:0000313" key="2">
    <source>
        <dbReference type="Proteomes" id="UP000619260"/>
    </source>
</evidence>
<organism evidence="1 2">
    <name type="scientific">Virgisporangium aliadipatigenens</name>
    <dbReference type="NCBI Taxonomy" id="741659"/>
    <lineage>
        <taxon>Bacteria</taxon>
        <taxon>Bacillati</taxon>
        <taxon>Actinomycetota</taxon>
        <taxon>Actinomycetes</taxon>
        <taxon>Micromonosporales</taxon>
        <taxon>Micromonosporaceae</taxon>
        <taxon>Virgisporangium</taxon>
    </lineage>
</organism>
<dbReference type="EMBL" id="BOPF01000057">
    <property type="protein sequence ID" value="GIJ51910.1"/>
    <property type="molecule type" value="Genomic_DNA"/>
</dbReference>
<dbReference type="SUPFAM" id="SSF53448">
    <property type="entry name" value="Nucleotide-diphospho-sugar transferases"/>
    <property type="match status" value="1"/>
</dbReference>
<dbReference type="Proteomes" id="UP000619260">
    <property type="component" value="Unassembled WGS sequence"/>
</dbReference>
<comment type="caution">
    <text evidence="1">The sequence shown here is derived from an EMBL/GenBank/DDBJ whole genome shotgun (WGS) entry which is preliminary data.</text>
</comment>
<gene>
    <name evidence="1" type="ORF">Val02_87960</name>
</gene>
<reference evidence="1" key="1">
    <citation type="submission" date="2021-01" db="EMBL/GenBank/DDBJ databases">
        <title>Whole genome shotgun sequence of Virgisporangium aliadipatigenens NBRC 105644.</title>
        <authorList>
            <person name="Komaki H."/>
            <person name="Tamura T."/>
        </authorList>
    </citation>
    <scope>NUCLEOTIDE SEQUENCE</scope>
    <source>
        <strain evidence="1">NBRC 105644</strain>
    </source>
</reference>
<evidence type="ECO:0000313" key="1">
    <source>
        <dbReference type="EMBL" id="GIJ51910.1"/>
    </source>
</evidence>
<accession>A0A8J4DV21</accession>
<dbReference type="RefSeq" id="WP_203905307.1">
    <property type="nucleotide sequence ID" value="NZ_BOPF01000057.1"/>
</dbReference>
<keyword evidence="2" id="KW-1185">Reference proteome</keyword>
<dbReference type="AlphaFoldDB" id="A0A8J4DV21"/>
<name>A0A8J4DV21_9ACTN</name>
<dbReference type="InterPro" id="IPR029044">
    <property type="entry name" value="Nucleotide-diphossugar_trans"/>
</dbReference>
<sequence length="451" mass="49160">MDGPLRLGDYLEDPWLRGHTGREFLGRDPAAERAAVAAYLAAQEPAWRELTGGWADRFGPLPPGHRLTVFLLAGNEADLIGPCLTALATDLRSSGLGRHAEILVVRQHLAGTKRDDTAAIVTAWAERHRADVTCRLVEVEWPAECATFLPLSRKLAVDITATRMLAGPRTAPVYLITEDADVEWVEHGRAAHVVRAFDAEPHLDALRGWHLRSLDLLEYLPLFVERLTWRACEHALADPRLRPERGGDYNFAWNRVVTAGWNVAFTMEAYALAGGYTTSVELFEDMDLGQRISVMRGRHTGTGFVPGTETMRWMPYEACSDGRRAFGALVDGSDLYGAAPSLDGFVEATARTRTWSMVDAAARAANGFVPPDAVDLVLERRREEVAAMVPDTAALEFVMDAAARALGGRDASALAARQREFLAAARAVAGGAPSAASASILRRETAYSTRS</sequence>